<keyword evidence="4" id="KW-1185">Reference proteome</keyword>
<dbReference type="SUPFAM" id="SSF52540">
    <property type="entry name" value="P-loop containing nucleoside triphosphate hydrolases"/>
    <property type="match status" value="1"/>
</dbReference>
<feature type="compositionally biased region" description="Polar residues" evidence="2">
    <location>
        <begin position="638"/>
        <end position="647"/>
    </location>
</feature>
<evidence type="ECO:0000256" key="2">
    <source>
        <dbReference type="SAM" id="MobiDB-lite"/>
    </source>
</evidence>
<dbReference type="Proteomes" id="UP000674084">
    <property type="component" value="Unassembled WGS sequence"/>
</dbReference>
<protein>
    <recommendedName>
        <fullName evidence="5">Rad50/SbcC-type AAA domain-containing protein</fullName>
    </recommendedName>
</protein>
<dbReference type="EMBL" id="JAGPXE010000007">
    <property type="protein sequence ID" value="MBQ0925781.1"/>
    <property type="molecule type" value="Genomic_DNA"/>
</dbReference>
<feature type="coiled-coil region" evidence="1">
    <location>
        <begin position="359"/>
        <end position="393"/>
    </location>
</feature>
<sequence length="647" mass="72403">MTTRFRLDAVSLDTTEGTVTYQFPLALTVLAGPVGVGKSTLFELIKYGIGGNGELAPVAVNNVRDVTVQLTLGDERLTLTRSLDPTKKNTIRVVDRIARERLPDHFVKDREPSLNTLLLGALGLPTEMRAAARTANTTKAGNRITFADIFMFMYVRQAEINRDIASSQSPYREPKRKTVFELLFGLTDSDILQTRSDLAVRNGELDTAVHDHEVVLQFLHDSNTASRDEAVAAHAQAAEAEAAAAAELDTLRQAVDPVVDRETQTLRDLLGEAERSLATARQTAIVLAQQQVDYGTERRRVMQDLDRLRRLHDAGERLADFEFMVCPRCMQDVHHRDVPTDHCRLCLQPDPVPADRTSAAEESYEQRQLNDQLAELEEQLTGSAEQLVEAQRAAEHRHALVDQLSAKLDERTRDRITPQLQAYSDASQKLAEARSQQEALDRVLFQWDRADDLKLAADQLRNEVQRLRTALELAERQLAERKTEILDELDAEFAETMAAIGVPSVERATINRTSYLPMLNDEIYTKFSPAGGVRTATQLAYWLTLMSVALRRRDTAYPAFLLIDSPRTSLNNSDDLAAALYRRIVTQVDAAQDRLQVIIGDNELPSDYRREYDQLDFTYENPTISTVAHPGPAAVEPLNSSTTDDAE</sequence>
<gene>
    <name evidence="3" type="ORF">KBO27_17650</name>
</gene>
<feature type="coiled-coil region" evidence="1">
    <location>
        <begin position="450"/>
        <end position="484"/>
    </location>
</feature>
<dbReference type="Gene3D" id="3.40.50.300">
    <property type="entry name" value="P-loop containing nucleotide triphosphate hydrolases"/>
    <property type="match status" value="1"/>
</dbReference>
<evidence type="ECO:0000313" key="3">
    <source>
        <dbReference type="EMBL" id="MBQ0925781.1"/>
    </source>
</evidence>
<evidence type="ECO:0008006" key="5">
    <source>
        <dbReference type="Google" id="ProtNLM"/>
    </source>
</evidence>
<accession>A0ABS5DHM4</accession>
<dbReference type="InterPro" id="IPR027417">
    <property type="entry name" value="P-loop_NTPase"/>
</dbReference>
<proteinExistence type="predicted"/>
<reference evidence="3 4" key="1">
    <citation type="submission" date="2021-04" db="EMBL/GenBank/DDBJ databases">
        <title>Whole-genome sequencing of Saccharopolyspora endophytica KCTC 19397.</title>
        <authorList>
            <person name="Ay H."/>
            <person name="Saygin H."/>
            <person name="Sahin N."/>
        </authorList>
    </citation>
    <scope>NUCLEOTIDE SEQUENCE [LARGE SCALE GENOMIC DNA]</scope>
    <source>
        <strain evidence="3 4">KCTC 19397</strain>
    </source>
</reference>
<dbReference type="RefSeq" id="WP_210971084.1">
    <property type="nucleotide sequence ID" value="NZ_JAGPXE010000007.1"/>
</dbReference>
<keyword evidence="1" id="KW-0175">Coiled coil</keyword>
<feature type="region of interest" description="Disordered" evidence="2">
    <location>
        <begin position="626"/>
        <end position="647"/>
    </location>
</feature>
<name>A0ABS5DHM4_9PSEU</name>
<evidence type="ECO:0000313" key="4">
    <source>
        <dbReference type="Proteomes" id="UP000674084"/>
    </source>
</evidence>
<comment type="caution">
    <text evidence="3">The sequence shown here is derived from an EMBL/GenBank/DDBJ whole genome shotgun (WGS) entry which is preliminary data.</text>
</comment>
<evidence type="ECO:0000256" key="1">
    <source>
        <dbReference type="SAM" id="Coils"/>
    </source>
</evidence>
<organism evidence="3 4">
    <name type="scientific">Saccharopolyspora endophytica</name>
    <dbReference type="NCBI Taxonomy" id="543886"/>
    <lineage>
        <taxon>Bacteria</taxon>
        <taxon>Bacillati</taxon>
        <taxon>Actinomycetota</taxon>
        <taxon>Actinomycetes</taxon>
        <taxon>Pseudonocardiales</taxon>
        <taxon>Pseudonocardiaceae</taxon>
        <taxon>Saccharopolyspora</taxon>
    </lineage>
</organism>